<proteinExistence type="predicted"/>
<keyword evidence="1" id="KW-0812">Transmembrane</keyword>
<protein>
    <submittedName>
        <fullName evidence="2">Uncharacterized protein</fullName>
    </submittedName>
</protein>
<feature type="transmembrane region" description="Helical" evidence="1">
    <location>
        <begin position="70"/>
        <end position="91"/>
    </location>
</feature>
<evidence type="ECO:0000313" key="2">
    <source>
        <dbReference type="Ensembl" id="ENSNMLP00000021977.1"/>
    </source>
</evidence>
<keyword evidence="1" id="KW-0472">Membrane</keyword>
<evidence type="ECO:0000313" key="3">
    <source>
        <dbReference type="Proteomes" id="UP000694523"/>
    </source>
</evidence>
<keyword evidence="1" id="KW-1133">Transmembrane helix</keyword>
<evidence type="ECO:0000256" key="1">
    <source>
        <dbReference type="SAM" id="Phobius"/>
    </source>
</evidence>
<keyword evidence="3" id="KW-1185">Reference proteome</keyword>
<reference evidence="2" key="1">
    <citation type="submission" date="2025-08" db="UniProtKB">
        <authorList>
            <consortium name="Ensembl"/>
        </authorList>
    </citation>
    <scope>IDENTIFICATION</scope>
</reference>
<dbReference type="Ensembl" id="ENSNMLT00000024635.1">
    <property type="protein sequence ID" value="ENSNMLP00000021977.1"/>
    <property type="gene ID" value="ENSNMLG00000014263.1"/>
</dbReference>
<name>A0A8C6TJS5_9GOBI</name>
<dbReference type="Proteomes" id="UP000694523">
    <property type="component" value="Unplaced"/>
</dbReference>
<dbReference type="AlphaFoldDB" id="A0A8C6TJS5"/>
<feature type="transmembrane region" description="Helical" evidence="1">
    <location>
        <begin position="33"/>
        <end position="58"/>
    </location>
</feature>
<accession>A0A8C6TJS5</accession>
<sequence>LWDRWLNRAARLLLCKLAWTPSRLGRFLVCKVLLVWAVGGEPCLLTGGGGSGALLGAMIPVHLLICFWRYFLWLTFLFDFTGLSNASLMLLEAESIKLSRSLVVSLILPSSRLFSTSYSITEPGKQKFKNCGFMIAACTAITLLGPEATPVAPQCDRLHSQASGNFSLQGLNSPYSSGRQ</sequence>
<reference evidence="2" key="2">
    <citation type="submission" date="2025-09" db="UniProtKB">
        <authorList>
            <consortium name="Ensembl"/>
        </authorList>
    </citation>
    <scope>IDENTIFICATION</scope>
</reference>
<organism evidence="2 3">
    <name type="scientific">Neogobius melanostomus</name>
    <name type="common">round goby</name>
    <dbReference type="NCBI Taxonomy" id="47308"/>
    <lineage>
        <taxon>Eukaryota</taxon>
        <taxon>Metazoa</taxon>
        <taxon>Chordata</taxon>
        <taxon>Craniata</taxon>
        <taxon>Vertebrata</taxon>
        <taxon>Euteleostomi</taxon>
        <taxon>Actinopterygii</taxon>
        <taxon>Neopterygii</taxon>
        <taxon>Teleostei</taxon>
        <taxon>Neoteleostei</taxon>
        <taxon>Acanthomorphata</taxon>
        <taxon>Gobiaria</taxon>
        <taxon>Gobiiformes</taxon>
        <taxon>Gobioidei</taxon>
        <taxon>Gobiidae</taxon>
        <taxon>Benthophilinae</taxon>
        <taxon>Neogobiini</taxon>
        <taxon>Neogobius</taxon>
    </lineage>
</organism>